<protein>
    <recommendedName>
        <fullName evidence="3">Antibiotic biosynthesis monooxygenase</fullName>
    </recommendedName>
</protein>
<dbReference type="EMBL" id="BAABET010000014">
    <property type="protein sequence ID" value="GAA4337065.1"/>
    <property type="molecule type" value="Genomic_DNA"/>
</dbReference>
<keyword evidence="2" id="KW-1185">Reference proteome</keyword>
<comment type="caution">
    <text evidence="1">The sequence shown here is derived from an EMBL/GenBank/DDBJ whole genome shotgun (WGS) entry which is preliminary data.</text>
</comment>
<name>A0ABP8HC31_9ACTN</name>
<proteinExistence type="predicted"/>
<dbReference type="RefSeq" id="WP_345665827.1">
    <property type="nucleotide sequence ID" value="NZ_BAABET010000014.1"/>
</dbReference>
<gene>
    <name evidence="1" type="ORF">GCM10023086_70650</name>
</gene>
<organism evidence="1 2">
    <name type="scientific">Streptomyces venetus</name>
    <dbReference type="NCBI Taxonomy" id="1701086"/>
    <lineage>
        <taxon>Bacteria</taxon>
        <taxon>Bacillati</taxon>
        <taxon>Actinomycetota</taxon>
        <taxon>Actinomycetes</taxon>
        <taxon>Kitasatosporales</taxon>
        <taxon>Streptomycetaceae</taxon>
        <taxon>Streptomyces</taxon>
    </lineage>
</organism>
<evidence type="ECO:0000313" key="1">
    <source>
        <dbReference type="EMBL" id="GAA4337065.1"/>
    </source>
</evidence>
<reference evidence="2" key="1">
    <citation type="journal article" date="2019" name="Int. J. Syst. Evol. Microbiol.">
        <title>The Global Catalogue of Microorganisms (GCM) 10K type strain sequencing project: providing services to taxonomists for standard genome sequencing and annotation.</title>
        <authorList>
            <consortium name="The Broad Institute Genomics Platform"/>
            <consortium name="The Broad Institute Genome Sequencing Center for Infectious Disease"/>
            <person name="Wu L."/>
            <person name="Ma J."/>
        </authorList>
    </citation>
    <scope>NUCLEOTIDE SEQUENCE [LARGE SCALE GENOMIC DNA]</scope>
    <source>
        <strain evidence="2">JCM 31290</strain>
    </source>
</reference>
<dbReference type="Proteomes" id="UP001501115">
    <property type="component" value="Unassembled WGS sequence"/>
</dbReference>
<evidence type="ECO:0000313" key="2">
    <source>
        <dbReference type="Proteomes" id="UP001501115"/>
    </source>
</evidence>
<sequence length="94" mass="10191">MHAVFRRYEGVTDPAEAGRRVNEGFLPLIQQVPGFVAYYWVDAGGGVMVSISIFRDRAGAEESTQRAGGFVRDRLAELLPNPPQVTAGEVVAQA</sequence>
<evidence type="ECO:0008006" key="3">
    <source>
        <dbReference type="Google" id="ProtNLM"/>
    </source>
</evidence>
<accession>A0ABP8HC31</accession>